<feature type="domain" description="HYR" evidence="4">
    <location>
        <begin position="887"/>
        <end position="969"/>
    </location>
</feature>
<dbReference type="OrthoDB" id="9805017at2"/>
<dbReference type="Gene3D" id="2.60.40.10">
    <property type="entry name" value="Immunoglobulins"/>
    <property type="match status" value="1"/>
</dbReference>
<keyword evidence="3" id="KW-0472">Membrane</keyword>
<sequence>MKHNYANNIWVQLTQGAHLGKNSILFFSVLFLIFFSSLSVVGQVPIPPSYVWFDSIPQPTVLPLSGETSDIQIAVTNGPDNFIYSLTFGNGVSKRNPDGSVSDAKFIVGNQLKSPTDIVVNSNGLVFIADYDEDDGSTCLNNGKIRVFDNSGVQIAIISTSYFRPIGLAVDKNDNIYSAEYSLPGTCEANKSRIRKFDAVYFSQIDINETQVDKPFRIAVDSKMNVYVSQALSNTNGEVRVFDNDLNFVKSLPNTNIKSPGSLVVDKEDFLHVVDYNGRVNFSQFINYERLSTTELAALIEEIYEGQENNEFSIKIFDPNLIFLSNKTIKDQIDFPIDLTTNLCDRLFLNNSKIFGEYRNIFGFIFFVPEKIEFELEIYKRTPSFDIEKPEIISCVPNQNATLTNGEFILPDYTGLAVFNAIDNCDKDLKITQNPPKDTSITGTRTVTITATDDAGNVSEACTFQVIIEDEGISPTFTCPDADAVPDLNFDVNCNYDIPSYNNLITNFSNFEIAPFFIQSENRNGNSLSVNIKIYDGEGGSFVGECNLVVDLIDVTSPQFTSCNLQDINVELENGETYAVPDFVSQLTATDNCDSNPVTTQSIAAGTPITETTLITLIAKDESGNISNKCEVSIIITEKQNPTFTCPDTDAAPDLNLDVNCNYDSPSYNNLITNFNNFENSPFFVQSENRSGNSLSVNIKIYDGEGGSFVGECNLVVDLIDVTAPQFTSCNIQDINVELENGETYAVPDFVSQLTATDNCDSNPVITQSIASGTSITETTLITLIAKDESGNVSNTCEVSINVAEKPDPTFDCLDPNQTTVLELDENCTYSVPDYSGRVTNFQNFMNEPFFVQTQVRNEDVLAVTIKVFDGVNGEEAGSCQFLVNLEDQIPPVVTCPNDILIPYTDSKEYEIEDYYSQLIITDNCSDSFTYTQTPQPGNIVSENTIIEFTITDENNNMSGCNFEVKFYKESELQILNCPGDQIFEVDSNCSYLIPDIASSITTNIEGAVVTQNITPGFRVNNSLTLTITAKFEGQTDTCTVDLMAKDSIDPVVVCPGDVSETYNPDDGFALPNYSLQAQTSDNCAVAKIEQIPDVGTLIFEDTVVTVRIEDISGNSSICTFNVILTEENTANTPPISTNNSYSTMQNNTLTVTSSSGVLSNDSDPEGESLTAVLISDVTSGTLTLNPDGSFEYVPDTGFFGNDFFTYSANDGNQNSVPSTASIEVIQVSDNSVICKESVTLELDGNGNATLIAKELFTARPADLQFSVDQEVFTCEDLGENIVTLSYSNNEIQDTCEIKIIVKDVSPPILRVKDISVALNEFRSVTITPEMLDDGSSDKCENLSFSLSQLTFGCKELGENTVIFTATDASGNFTSTTATVTVTGDCTIKPEPEVEFIFIYPNPTSGPFQFATPTGVTIQRVEVFDFRGRMILFKDFSETDLQYRMDLTGVQNAVYVLKLFTSEGMEIKRVIID</sequence>
<feature type="domain" description="HYR" evidence="4">
    <location>
        <begin position="720"/>
        <end position="805"/>
    </location>
</feature>
<dbReference type="PROSITE" id="PS50825">
    <property type="entry name" value="HYR"/>
    <property type="match status" value="5"/>
</dbReference>
<feature type="domain" description="HYR" evidence="4">
    <location>
        <begin position="553"/>
        <end position="638"/>
    </location>
</feature>
<dbReference type="EMBL" id="VORY01000004">
    <property type="protein sequence ID" value="TXD94562.1"/>
    <property type="molecule type" value="Genomic_DNA"/>
</dbReference>
<dbReference type="PANTHER" id="PTHR24273:SF32">
    <property type="entry name" value="HYALIN"/>
    <property type="match status" value="1"/>
</dbReference>
<comment type="caution">
    <text evidence="5">The sequence shown here is derived from an EMBL/GenBank/DDBJ whole genome shotgun (WGS) entry which is preliminary data.</text>
</comment>
<dbReference type="SUPFAM" id="SSF101898">
    <property type="entry name" value="NHL repeat"/>
    <property type="match status" value="1"/>
</dbReference>
<dbReference type="InterPro" id="IPR026444">
    <property type="entry name" value="Secre_tail"/>
</dbReference>
<dbReference type="Gene3D" id="2.60.40.2810">
    <property type="match status" value="1"/>
</dbReference>
<dbReference type="InterPro" id="IPR013783">
    <property type="entry name" value="Ig-like_fold"/>
</dbReference>
<dbReference type="NCBIfam" id="TIGR04183">
    <property type="entry name" value="Por_Secre_tail"/>
    <property type="match status" value="1"/>
</dbReference>
<dbReference type="InterPro" id="IPR003410">
    <property type="entry name" value="HYR_dom"/>
</dbReference>
<evidence type="ECO:0000256" key="1">
    <source>
        <dbReference type="ARBA" id="ARBA00022729"/>
    </source>
</evidence>
<evidence type="ECO:0000313" key="5">
    <source>
        <dbReference type="EMBL" id="TXD94562.1"/>
    </source>
</evidence>
<name>A0A5C7A0M7_9FLAO</name>
<keyword evidence="6" id="KW-1185">Reference proteome</keyword>
<protein>
    <submittedName>
        <fullName evidence="5">HYR domain-containing protein</fullName>
    </submittedName>
</protein>
<evidence type="ECO:0000259" key="4">
    <source>
        <dbReference type="PROSITE" id="PS50825"/>
    </source>
</evidence>
<keyword evidence="2" id="KW-0677">Repeat</keyword>
<dbReference type="InterPro" id="IPR011042">
    <property type="entry name" value="6-blade_b-propeller_TolB-like"/>
</dbReference>
<accession>A0A5C7A0M7</accession>
<dbReference type="Gene3D" id="2.120.10.30">
    <property type="entry name" value="TolB, C-terminal domain"/>
    <property type="match status" value="1"/>
</dbReference>
<dbReference type="Pfam" id="PF18962">
    <property type="entry name" value="Por_Secre_tail"/>
    <property type="match status" value="1"/>
</dbReference>
<dbReference type="Pfam" id="PF17963">
    <property type="entry name" value="Big_9"/>
    <property type="match status" value="1"/>
</dbReference>
<feature type="domain" description="HYR" evidence="4">
    <location>
        <begin position="1046"/>
        <end position="1127"/>
    </location>
</feature>
<feature type="domain" description="HYR" evidence="4">
    <location>
        <begin position="385"/>
        <end position="470"/>
    </location>
</feature>
<keyword evidence="3" id="KW-0812">Transmembrane</keyword>
<feature type="transmembrane region" description="Helical" evidence="3">
    <location>
        <begin position="24"/>
        <end position="46"/>
    </location>
</feature>
<evidence type="ECO:0000256" key="2">
    <source>
        <dbReference type="ARBA" id="ARBA00022737"/>
    </source>
</evidence>
<gene>
    <name evidence="5" type="ORF">ES724_06015</name>
</gene>
<reference evidence="5 6" key="1">
    <citation type="submission" date="2019-08" db="EMBL/GenBank/DDBJ databases">
        <title>Genome sequence of Gillisia hiemivivida IC154 (type strain).</title>
        <authorList>
            <person name="Bowman J.P."/>
        </authorList>
    </citation>
    <scope>NUCLEOTIDE SEQUENCE [LARGE SCALE GENOMIC DNA]</scope>
    <source>
        <strain evidence="5 6">IC154</strain>
    </source>
</reference>
<dbReference type="Proteomes" id="UP000321367">
    <property type="component" value="Unassembled WGS sequence"/>
</dbReference>
<organism evidence="5 6">
    <name type="scientific">Gillisia hiemivivida</name>
    <dbReference type="NCBI Taxonomy" id="291190"/>
    <lineage>
        <taxon>Bacteria</taxon>
        <taxon>Pseudomonadati</taxon>
        <taxon>Bacteroidota</taxon>
        <taxon>Flavobacteriia</taxon>
        <taxon>Flavobacteriales</taxon>
        <taxon>Flavobacteriaceae</taxon>
        <taxon>Gillisia</taxon>
    </lineage>
</organism>
<keyword evidence="3" id="KW-1133">Transmembrane helix</keyword>
<evidence type="ECO:0000256" key="3">
    <source>
        <dbReference type="SAM" id="Phobius"/>
    </source>
</evidence>
<dbReference type="PANTHER" id="PTHR24273">
    <property type="entry name" value="FI04643P-RELATED"/>
    <property type="match status" value="1"/>
</dbReference>
<evidence type="ECO:0000313" key="6">
    <source>
        <dbReference type="Proteomes" id="UP000321367"/>
    </source>
</evidence>
<keyword evidence="1" id="KW-0732">Signal</keyword>
<proteinExistence type="predicted"/>
<dbReference type="RefSeq" id="WP_146930933.1">
    <property type="nucleotide sequence ID" value="NZ_CBCSHZ010000004.1"/>
</dbReference>